<sequence>PPPYIYPSPASPENELPSYAQSVPGAHGLARIDAHKESVTLAEYLFRYGFFFPLLWLLSIPILLSPLNAPEGWEPTKTAAERTRLLREMRATETKWARRSLVAFAVLAVLVAIIVLAVVFVRRA</sequence>
<keyword evidence="3" id="KW-1185">Reference proteome</keyword>
<feature type="transmembrane region" description="Helical" evidence="1">
    <location>
        <begin position="101"/>
        <end position="121"/>
    </location>
</feature>
<keyword evidence="1" id="KW-0812">Transmembrane</keyword>
<name>A0A4Z0A9I6_9AGAM</name>
<dbReference type="EMBL" id="SFCI01000130">
    <property type="protein sequence ID" value="TFY82218.1"/>
    <property type="molecule type" value="Genomic_DNA"/>
</dbReference>
<evidence type="ECO:0000313" key="2">
    <source>
        <dbReference type="EMBL" id="TFY82218.1"/>
    </source>
</evidence>
<keyword evidence="1" id="KW-1133">Transmembrane helix</keyword>
<keyword evidence="1" id="KW-0472">Membrane</keyword>
<proteinExistence type="predicted"/>
<comment type="caution">
    <text evidence="2">The sequence shown here is derived from an EMBL/GenBank/DDBJ whole genome shotgun (WGS) entry which is preliminary data.</text>
</comment>
<dbReference type="AlphaFoldDB" id="A0A4Z0A9I6"/>
<feature type="transmembrane region" description="Helical" evidence="1">
    <location>
        <begin position="45"/>
        <end position="64"/>
    </location>
</feature>
<organism evidence="2 3">
    <name type="scientific">Hericium alpestre</name>
    <dbReference type="NCBI Taxonomy" id="135208"/>
    <lineage>
        <taxon>Eukaryota</taxon>
        <taxon>Fungi</taxon>
        <taxon>Dikarya</taxon>
        <taxon>Basidiomycota</taxon>
        <taxon>Agaricomycotina</taxon>
        <taxon>Agaricomycetes</taxon>
        <taxon>Russulales</taxon>
        <taxon>Hericiaceae</taxon>
        <taxon>Hericium</taxon>
    </lineage>
</organism>
<protein>
    <submittedName>
        <fullName evidence="2">Uncharacterized protein</fullName>
    </submittedName>
</protein>
<evidence type="ECO:0000256" key="1">
    <source>
        <dbReference type="SAM" id="Phobius"/>
    </source>
</evidence>
<gene>
    <name evidence="2" type="ORF">EWM64_g1794</name>
</gene>
<evidence type="ECO:0000313" key="3">
    <source>
        <dbReference type="Proteomes" id="UP000298061"/>
    </source>
</evidence>
<dbReference type="OrthoDB" id="3358294at2759"/>
<feature type="non-terminal residue" evidence="2">
    <location>
        <position position="1"/>
    </location>
</feature>
<dbReference type="Proteomes" id="UP000298061">
    <property type="component" value="Unassembled WGS sequence"/>
</dbReference>
<reference evidence="2 3" key="1">
    <citation type="submission" date="2019-02" db="EMBL/GenBank/DDBJ databases">
        <title>Genome sequencing of the rare red list fungi Hericium alpestre (H. flagellum).</title>
        <authorList>
            <person name="Buettner E."/>
            <person name="Kellner H."/>
        </authorList>
    </citation>
    <scope>NUCLEOTIDE SEQUENCE [LARGE SCALE GENOMIC DNA]</scope>
    <source>
        <strain evidence="2 3">DSM 108284</strain>
    </source>
</reference>
<accession>A0A4Z0A9I6</accession>